<dbReference type="EMBL" id="JGVR01000067">
    <property type="protein sequence ID" value="KEZ12176.1"/>
    <property type="molecule type" value="Genomic_DNA"/>
</dbReference>
<name>A0A084E2I4_SPHYA</name>
<comment type="caution">
    <text evidence="1">The sequence shown here is derived from an EMBL/GenBank/DDBJ whole genome shotgun (WGS) entry which is preliminary data.</text>
</comment>
<protein>
    <submittedName>
        <fullName evidence="1">Uncharacterized protein</fullName>
    </submittedName>
</protein>
<dbReference type="Proteomes" id="UP000028534">
    <property type="component" value="Unassembled WGS sequence"/>
</dbReference>
<organism evidence="1 2">
    <name type="scientific">Sphingobium yanoikuyae</name>
    <name type="common">Sphingomonas yanoikuyae</name>
    <dbReference type="NCBI Taxonomy" id="13690"/>
    <lineage>
        <taxon>Bacteria</taxon>
        <taxon>Pseudomonadati</taxon>
        <taxon>Pseudomonadota</taxon>
        <taxon>Alphaproteobacteria</taxon>
        <taxon>Sphingomonadales</taxon>
        <taxon>Sphingomonadaceae</taxon>
        <taxon>Sphingobium</taxon>
    </lineage>
</organism>
<proteinExistence type="predicted"/>
<evidence type="ECO:0000313" key="1">
    <source>
        <dbReference type="EMBL" id="KEZ12176.1"/>
    </source>
</evidence>
<dbReference type="PATRIC" id="fig|13690.10.peg.5324"/>
<accession>A0A084E2I4</accession>
<reference evidence="1 2" key="1">
    <citation type="submission" date="2014-03" db="EMBL/GenBank/DDBJ databases">
        <title>Genome sequence of Sphingobium yanoikuyae B1.</title>
        <authorList>
            <person name="Gan H.M."/>
            <person name="Gan H.Y."/>
            <person name="Savka M.A."/>
        </authorList>
    </citation>
    <scope>NUCLEOTIDE SEQUENCE [LARGE SCALE GENOMIC DNA]</scope>
    <source>
        <strain evidence="1 2">B1</strain>
    </source>
</reference>
<sequence length="162" mass="17372">MPCAAQTFTYDCDTPGGHFSKLENVANGPDYAITGEVDPRRLYGGSDWLPTALISLNSADGRQQVGIRLLANRPETEDARQGVVRFVTYQKVDSAPQEGEALATVSLGTAVPFSLMLTEGEAIVKVGTVEKRLSFKRGDKPLARVTCSSGEFVFTNLAMPSG</sequence>
<dbReference type="AlphaFoldDB" id="A0A084E2I4"/>
<gene>
    <name evidence="1" type="ORF">CP98_05144</name>
</gene>
<evidence type="ECO:0000313" key="2">
    <source>
        <dbReference type="Proteomes" id="UP000028534"/>
    </source>
</evidence>